<keyword evidence="4" id="KW-1185">Reference proteome</keyword>
<dbReference type="InterPro" id="IPR008827">
    <property type="entry name" value="SYCP1"/>
</dbReference>
<reference evidence="3 4" key="1">
    <citation type="journal article" date="2022" name="Gigascience">
        <title>A chromosome-level genome assembly and annotation of the desert horned lizard, Phrynosoma platyrhinos, provides insight into chromosomal rearrangements among reptiles.</title>
        <authorList>
            <person name="Koochekian N."/>
            <person name="Ascanio A."/>
            <person name="Farleigh K."/>
            <person name="Card D.C."/>
            <person name="Schield D.R."/>
            <person name="Castoe T.A."/>
            <person name="Jezkova T."/>
        </authorList>
    </citation>
    <scope>NUCLEOTIDE SEQUENCE [LARGE SCALE GENOMIC DNA]</scope>
    <source>
        <strain evidence="3">NK-2021</strain>
    </source>
</reference>
<proteinExistence type="predicted"/>
<evidence type="ECO:0000313" key="4">
    <source>
        <dbReference type="Proteomes" id="UP000826234"/>
    </source>
</evidence>
<feature type="region of interest" description="Disordered" evidence="2">
    <location>
        <begin position="341"/>
        <end position="398"/>
    </location>
</feature>
<comment type="caution">
    <text evidence="3">The sequence shown here is derived from an EMBL/GenBank/DDBJ whole genome shotgun (WGS) entry which is preliminary data.</text>
</comment>
<organism evidence="3 4">
    <name type="scientific">Phrynosoma platyrhinos</name>
    <name type="common">Desert horned lizard</name>
    <dbReference type="NCBI Taxonomy" id="52577"/>
    <lineage>
        <taxon>Eukaryota</taxon>
        <taxon>Metazoa</taxon>
        <taxon>Chordata</taxon>
        <taxon>Craniata</taxon>
        <taxon>Vertebrata</taxon>
        <taxon>Euteleostomi</taxon>
        <taxon>Lepidosauria</taxon>
        <taxon>Squamata</taxon>
        <taxon>Bifurcata</taxon>
        <taxon>Unidentata</taxon>
        <taxon>Episquamata</taxon>
        <taxon>Toxicofera</taxon>
        <taxon>Iguania</taxon>
        <taxon>Phrynosomatidae</taxon>
        <taxon>Phrynosomatinae</taxon>
        <taxon>Phrynosoma</taxon>
    </lineage>
</organism>
<dbReference type="EMBL" id="JAIPUX010005289">
    <property type="protein sequence ID" value="KAH0618961.1"/>
    <property type="molecule type" value="Genomic_DNA"/>
</dbReference>
<accession>A0ABQ7SNP1</accession>
<dbReference type="Pfam" id="PF05483">
    <property type="entry name" value="SCP-1"/>
    <property type="match status" value="1"/>
</dbReference>
<feature type="coiled-coil region" evidence="1">
    <location>
        <begin position="110"/>
        <end position="137"/>
    </location>
</feature>
<sequence>MEQEKLFKFKLFVPPKLNNAQVSAVKPQTHTRDGEFYQNFNKKTKDDYNLPFGMNNTSEHIDVTEPVSQKIKLVPEIDEENMETVNELYSRLYKEAEKIKRWKITVEYELKEKERKLQENRKIIEALRKAIQELQEKCLQEPLLNLKRRLLLQALHLRRPLKPPKRRTLRGAVHRGPRRVKPLPNSIILWTEMMSLREKCWPKKSKVWPEKLKERHGPESPPPAGSKSPSPSAVPSIRSPPVLEAVRQSLRRPPHFVLSGSESEGKIRDDVPAPIPGPSTLHRDHANLGTEAESSPLDPETEKILQDNLNLVYDSLSNQFLMRVDPKTLLFRPAPPQVQLQVPRAVSPSPLRRRSQSCRDYSRSRSRTPPRAREHHAQGQRSRRNRSRSQSPSLNNTTRHLCDLLKEKFMQSVEKSNK</sequence>
<evidence type="ECO:0000313" key="3">
    <source>
        <dbReference type="EMBL" id="KAH0618961.1"/>
    </source>
</evidence>
<feature type="region of interest" description="Disordered" evidence="2">
    <location>
        <begin position="210"/>
        <end position="238"/>
    </location>
</feature>
<evidence type="ECO:0000256" key="1">
    <source>
        <dbReference type="SAM" id="Coils"/>
    </source>
</evidence>
<feature type="region of interest" description="Disordered" evidence="2">
    <location>
        <begin position="253"/>
        <end position="285"/>
    </location>
</feature>
<dbReference type="Proteomes" id="UP000826234">
    <property type="component" value="Unassembled WGS sequence"/>
</dbReference>
<dbReference type="PANTHER" id="PTHR46918">
    <property type="entry name" value="SYNAPTONEMAL COMPLEX PROTEIN 1"/>
    <property type="match status" value="1"/>
</dbReference>
<dbReference type="PANTHER" id="PTHR46918:SF1">
    <property type="entry name" value="SYNAPTONEMAL COMPLEX PROTEIN 1"/>
    <property type="match status" value="1"/>
</dbReference>
<keyword evidence="1" id="KW-0175">Coiled coil</keyword>
<gene>
    <name evidence="3" type="ORF">JD844_018538</name>
</gene>
<evidence type="ECO:0000256" key="2">
    <source>
        <dbReference type="SAM" id="MobiDB-lite"/>
    </source>
</evidence>
<name>A0ABQ7SNP1_PHRPL</name>
<protein>
    <submittedName>
        <fullName evidence="3">Uncharacterized protein</fullName>
    </submittedName>
</protein>
<feature type="compositionally biased region" description="Low complexity" evidence="2">
    <location>
        <begin position="225"/>
        <end position="236"/>
    </location>
</feature>